<organism evidence="2 3">
    <name type="scientific">Lacticaseibacillus manihotivorans DSM 13343 = JCM 12514</name>
    <dbReference type="NCBI Taxonomy" id="1423769"/>
    <lineage>
        <taxon>Bacteria</taxon>
        <taxon>Bacillati</taxon>
        <taxon>Bacillota</taxon>
        <taxon>Bacilli</taxon>
        <taxon>Lactobacillales</taxon>
        <taxon>Lactobacillaceae</taxon>
        <taxon>Lacticaseibacillus</taxon>
    </lineage>
</organism>
<evidence type="ECO:0000313" key="3">
    <source>
        <dbReference type="Proteomes" id="UP000051790"/>
    </source>
</evidence>
<dbReference type="InterPro" id="IPR005325">
    <property type="entry name" value="DUF308_memb"/>
</dbReference>
<gene>
    <name evidence="2" type="ORF">FD01_GL000298</name>
</gene>
<reference evidence="2 3" key="1">
    <citation type="journal article" date="2015" name="Genome Announc.">
        <title>Expanding the biotechnology potential of lactobacilli through comparative genomics of 213 strains and associated genera.</title>
        <authorList>
            <person name="Sun Z."/>
            <person name="Harris H.M."/>
            <person name="McCann A."/>
            <person name="Guo C."/>
            <person name="Argimon S."/>
            <person name="Zhang W."/>
            <person name="Yang X."/>
            <person name="Jeffery I.B."/>
            <person name="Cooney J.C."/>
            <person name="Kagawa T.F."/>
            <person name="Liu W."/>
            <person name="Song Y."/>
            <person name="Salvetti E."/>
            <person name="Wrobel A."/>
            <person name="Rasinkangas P."/>
            <person name="Parkhill J."/>
            <person name="Rea M.C."/>
            <person name="O'Sullivan O."/>
            <person name="Ritari J."/>
            <person name="Douillard F.P."/>
            <person name="Paul Ross R."/>
            <person name="Yang R."/>
            <person name="Briner A.E."/>
            <person name="Felis G.E."/>
            <person name="de Vos W.M."/>
            <person name="Barrangou R."/>
            <person name="Klaenhammer T.R."/>
            <person name="Caufield P.W."/>
            <person name="Cui Y."/>
            <person name="Zhang H."/>
            <person name="O'Toole P.W."/>
        </authorList>
    </citation>
    <scope>NUCLEOTIDE SEQUENCE [LARGE SCALE GENOMIC DNA]</scope>
    <source>
        <strain evidence="2 3">DSM 13343</strain>
    </source>
</reference>
<sequence>MLTKINQLFKSTFARVAALAVVGVWFLILPDTVYTVLKWVIVAALLAAAIPGLITGLKQRHATGNGGWELTRGVTLLIAAVLVAALLKPVISMLPALIGIMVILFGINKVSSAKKDQRFINVSPLPQIIYGIVVIIAGAVLLFNPFHAVLVLFQVTGALMLVMAVMEVVTAIRAKRN</sequence>
<accession>A0A0R1QWR4</accession>
<evidence type="ECO:0000256" key="1">
    <source>
        <dbReference type="SAM" id="Phobius"/>
    </source>
</evidence>
<feature type="transmembrane region" description="Helical" evidence="1">
    <location>
        <begin position="122"/>
        <end position="143"/>
    </location>
</feature>
<dbReference type="EMBL" id="AZEU01000100">
    <property type="protein sequence ID" value="KRL47300.1"/>
    <property type="molecule type" value="Genomic_DNA"/>
</dbReference>
<keyword evidence="1" id="KW-0472">Membrane</keyword>
<evidence type="ECO:0000313" key="2">
    <source>
        <dbReference type="EMBL" id="KRL47300.1"/>
    </source>
</evidence>
<comment type="caution">
    <text evidence="2">The sequence shown here is derived from an EMBL/GenBank/DDBJ whole genome shotgun (WGS) entry which is preliminary data.</text>
</comment>
<dbReference type="Pfam" id="PF03729">
    <property type="entry name" value="DUF308"/>
    <property type="match status" value="2"/>
</dbReference>
<feature type="transmembrane region" description="Helical" evidence="1">
    <location>
        <begin position="93"/>
        <end position="110"/>
    </location>
</feature>
<dbReference type="Proteomes" id="UP000051790">
    <property type="component" value="Unassembled WGS sequence"/>
</dbReference>
<dbReference type="AlphaFoldDB" id="A0A0R1QWR4"/>
<dbReference type="RefSeq" id="WP_056962970.1">
    <property type="nucleotide sequence ID" value="NZ_AZEU01000100.1"/>
</dbReference>
<feature type="transmembrane region" description="Helical" evidence="1">
    <location>
        <begin position="149"/>
        <end position="172"/>
    </location>
</feature>
<dbReference type="OrthoDB" id="2310159at2"/>
<feature type="transmembrane region" description="Helical" evidence="1">
    <location>
        <begin position="36"/>
        <end position="57"/>
    </location>
</feature>
<evidence type="ECO:0008006" key="4">
    <source>
        <dbReference type="Google" id="ProtNLM"/>
    </source>
</evidence>
<dbReference type="PATRIC" id="fig|1423769.4.peg.321"/>
<feature type="transmembrane region" description="Helical" evidence="1">
    <location>
        <begin position="12"/>
        <end position="30"/>
    </location>
</feature>
<proteinExistence type="predicted"/>
<keyword evidence="3" id="KW-1185">Reference proteome</keyword>
<keyword evidence="1" id="KW-1133">Transmembrane helix</keyword>
<feature type="transmembrane region" description="Helical" evidence="1">
    <location>
        <begin position="69"/>
        <end position="87"/>
    </location>
</feature>
<protein>
    <recommendedName>
        <fullName evidence="4">Acid-resistance membrane protein</fullName>
    </recommendedName>
</protein>
<keyword evidence="1" id="KW-0812">Transmembrane</keyword>
<name>A0A0R1QWR4_9LACO</name>